<organism evidence="1 2">
    <name type="scientific">Herbihabitans rhizosphaerae</name>
    <dbReference type="NCBI Taxonomy" id="1872711"/>
    <lineage>
        <taxon>Bacteria</taxon>
        <taxon>Bacillati</taxon>
        <taxon>Actinomycetota</taxon>
        <taxon>Actinomycetes</taxon>
        <taxon>Pseudonocardiales</taxon>
        <taxon>Pseudonocardiaceae</taxon>
        <taxon>Herbihabitans</taxon>
    </lineage>
</organism>
<dbReference type="Proteomes" id="UP000294257">
    <property type="component" value="Unassembled WGS sequence"/>
</dbReference>
<name>A0A4Q7KCR7_9PSEU</name>
<comment type="caution">
    <text evidence="1">The sequence shown here is derived from an EMBL/GenBank/DDBJ whole genome shotgun (WGS) entry which is preliminary data.</text>
</comment>
<evidence type="ECO:0000313" key="1">
    <source>
        <dbReference type="EMBL" id="RZS30513.1"/>
    </source>
</evidence>
<dbReference type="EMBL" id="SGWQ01000016">
    <property type="protein sequence ID" value="RZS30513.1"/>
    <property type="molecule type" value="Genomic_DNA"/>
</dbReference>
<reference evidence="1 2" key="1">
    <citation type="submission" date="2019-02" db="EMBL/GenBank/DDBJ databases">
        <title>Genomic Encyclopedia of Type Strains, Phase IV (KMG-IV): sequencing the most valuable type-strain genomes for metagenomic binning, comparative biology and taxonomic classification.</title>
        <authorList>
            <person name="Goeker M."/>
        </authorList>
    </citation>
    <scope>NUCLEOTIDE SEQUENCE [LARGE SCALE GENOMIC DNA]</scope>
    <source>
        <strain evidence="1 2">DSM 101727</strain>
    </source>
</reference>
<evidence type="ECO:0000313" key="2">
    <source>
        <dbReference type="Proteomes" id="UP000294257"/>
    </source>
</evidence>
<sequence length="53" mass="6026">MTDKDQLDVSTDNKPHADDDVVRAWARLTVTRLEQVSHAVNDLTERARVYEGS</sequence>
<gene>
    <name evidence="1" type="ORF">EV193_11633</name>
</gene>
<protein>
    <submittedName>
        <fullName evidence="1">Uncharacterized protein</fullName>
    </submittedName>
</protein>
<keyword evidence="2" id="KW-1185">Reference proteome</keyword>
<proteinExistence type="predicted"/>
<dbReference type="AlphaFoldDB" id="A0A4Q7KCR7"/>
<accession>A0A4Q7KCR7</accession>